<proteinExistence type="inferred from homology"/>
<evidence type="ECO:0000313" key="3">
    <source>
        <dbReference type="EMBL" id="MDJ1168582.1"/>
    </source>
</evidence>
<dbReference type="Gene3D" id="3.30.2310.20">
    <property type="entry name" value="RelE-like"/>
    <property type="match status" value="1"/>
</dbReference>
<organism evidence="3 4">
    <name type="scientific">Roseofilum acuticapitatum BLCC-M154</name>
    <dbReference type="NCBI Taxonomy" id="3022444"/>
    <lineage>
        <taxon>Bacteria</taxon>
        <taxon>Bacillati</taxon>
        <taxon>Cyanobacteriota</taxon>
        <taxon>Cyanophyceae</taxon>
        <taxon>Desertifilales</taxon>
        <taxon>Desertifilaceae</taxon>
        <taxon>Roseofilum</taxon>
        <taxon>Roseofilum acuticapitatum</taxon>
    </lineage>
</organism>
<dbReference type="PANTHER" id="PTHR33755:SF6">
    <property type="entry name" value="PLASMID STABILIZATION SYSTEM PROTEIN"/>
    <property type="match status" value="1"/>
</dbReference>
<sequence length="97" mass="11219">MSRLRITVGASRDLEEISDYFLEKSLDAGDRFVEGFHRKCQQLSKFPYSGRSYAHMKPGLRGTPLMGYIIFYRVMEDGIEIVRVMSGYRNLSDSLEE</sequence>
<protein>
    <submittedName>
        <fullName evidence="3">Type II toxin-antitoxin system RelE/ParE family toxin</fullName>
    </submittedName>
</protein>
<comment type="similarity">
    <text evidence="1">Belongs to the RelE toxin family.</text>
</comment>
<dbReference type="InterPro" id="IPR007712">
    <property type="entry name" value="RelE/ParE_toxin"/>
</dbReference>
<name>A0ABT7ANV4_9CYAN</name>
<evidence type="ECO:0000256" key="1">
    <source>
        <dbReference type="ARBA" id="ARBA00006226"/>
    </source>
</evidence>
<dbReference type="Pfam" id="PF05016">
    <property type="entry name" value="ParE_toxin"/>
    <property type="match status" value="1"/>
</dbReference>
<keyword evidence="4" id="KW-1185">Reference proteome</keyword>
<evidence type="ECO:0000256" key="2">
    <source>
        <dbReference type="ARBA" id="ARBA00022649"/>
    </source>
</evidence>
<keyword evidence="2" id="KW-1277">Toxin-antitoxin system</keyword>
<comment type="caution">
    <text evidence="3">The sequence shown here is derived from an EMBL/GenBank/DDBJ whole genome shotgun (WGS) entry which is preliminary data.</text>
</comment>
<dbReference type="EMBL" id="JAQOSP010000026">
    <property type="protein sequence ID" value="MDJ1168582.1"/>
    <property type="molecule type" value="Genomic_DNA"/>
</dbReference>
<evidence type="ECO:0000313" key="4">
    <source>
        <dbReference type="Proteomes" id="UP001235303"/>
    </source>
</evidence>
<dbReference type="InterPro" id="IPR051803">
    <property type="entry name" value="TA_system_RelE-like_toxin"/>
</dbReference>
<dbReference type="RefSeq" id="WP_283752344.1">
    <property type="nucleotide sequence ID" value="NZ_JAQOSP010000026.1"/>
</dbReference>
<dbReference type="Proteomes" id="UP001235303">
    <property type="component" value="Unassembled WGS sequence"/>
</dbReference>
<dbReference type="PANTHER" id="PTHR33755">
    <property type="entry name" value="TOXIN PARE1-RELATED"/>
    <property type="match status" value="1"/>
</dbReference>
<gene>
    <name evidence="3" type="ORF">PMG71_03990</name>
</gene>
<reference evidence="3 4" key="1">
    <citation type="submission" date="2023-01" db="EMBL/GenBank/DDBJ databases">
        <title>Novel diversity within Roseofilum (Cyanobacteria; Desertifilaceae) from marine benthic mats with descriptions of four novel species.</title>
        <authorList>
            <person name="Wang Y."/>
            <person name="Berthold D.E."/>
            <person name="Hu J."/>
            <person name="Lefler F.W."/>
            <person name="Laughinghouse H.D. IV."/>
        </authorList>
    </citation>
    <scope>NUCLEOTIDE SEQUENCE [LARGE SCALE GENOMIC DNA]</scope>
    <source>
        <strain evidence="3 4">BLCC-M154</strain>
    </source>
</reference>
<dbReference type="InterPro" id="IPR035093">
    <property type="entry name" value="RelE/ParE_toxin_dom_sf"/>
</dbReference>
<accession>A0ABT7ANV4</accession>